<keyword evidence="2" id="KW-1003">Cell membrane</keyword>
<evidence type="ECO:0000313" key="15">
    <source>
        <dbReference type="Proteomes" id="UP001274896"/>
    </source>
</evidence>
<dbReference type="AlphaFoldDB" id="A0AAE0QN29"/>
<evidence type="ECO:0000259" key="13">
    <source>
        <dbReference type="PROSITE" id="PS50835"/>
    </source>
</evidence>
<dbReference type="EMBL" id="JAUCMX010000014">
    <property type="protein sequence ID" value="KAK3524636.1"/>
    <property type="molecule type" value="Genomic_DNA"/>
</dbReference>
<accession>A0AAE0QN29</accession>
<dbReference type="GO" id="GO:0042130">
    <property type="term" value="P:negative regulation of T cell proliferation"/>
    <property type="evidence" value="ECO:0007669"/>
    <property type="project" value="TreeGrafter"/>
</dbReference>
<dbReference type="InterPro" id="IPR013783">
    <property type="entry name" value="Ig-like_fold"/>
</dbReference>
<evidence type="ECO:0000256" key="9">
    <source>
        <dbReference type="ARBA" id="ARBA00023180"/>
    </source>
</evidence>
<sequence>MITSDYTIPMRGEIFTLLLVTWPCLQALFVVESEQVSYDGEVHDKVTMGCRFSRIPSVSRVSVIWKRINPPPTLEVYHLDMGHETPNFTNPHFQSRVRLLREELENFRAVIELSQLRLSDSGTYQCIVIQDEADYKQTQLNVRAPYKLIKKTIRTLSEKKVELSCESQGFPLARVTWSDSKFNEQHLTNRSINSHTRNGDGVFIVTSRLNVTYDAENYTCSYVSDDGKASLTATFVIPDELSETNKWTKGYAAISVIVVLCVGLAFLLLILRRRKKEHTHLDISSVKCESPDKNLRVTSTDHLLPNSDSRVDTLTFTSDSWNGKTEDLQDVQKQSFTLPPTLLSEY</sequence>
<dbReference type="PROSITE" id="PS50835">
    <property type="entry name" value="IG_LIKE"/>
    <property type="match status" value="2"/>
</dbReference>
<reference evidence="14" key="1">
    <citation type="submission" date="2023-06" db="EMBL/GenBank/DDBJ databases">
        <title>Male Hemibagrus guttatus genome.</title>
        <authorList>
            <person name="Bian C."/>
        </authorList>
    </citation>
    <scope>NUCLEOTIDE SEQUENCE</scope>
    <source>
        <strain evidence="14">Male_cb2023</strain>
        <tissue evidence="14">Muscle</tissue>
    </source>
</reference>
<dbReference type="Gene3D" id="2.60.40.10">
    <property type="entry name" value="Immunoglobulins"/>
    <property type="match status" value="2"/>
</dbReference>
<dbReference type="SMART" id="SM00409">
    <property type="entry name" value="IG"/>
    <property type="match status" value="2"/>
</dbReference>
<keyword evidence="4 12" id="KW-0732">Signal</keyword>
<keyword evidence="7" id="KW-1015">Disulfide bond</keyword>
<feature type="transmembrane region" description="Helical" evidence="11">
    <location>
        <begin position="250"/>
        <end position="271"/>
    </location>
</feature>
<dbReference type="SUPFAM" id="SSF48726">
    <property type="entry name" value="Immunoglobulin"/>
    <property type="match status" value="2"/>
</dbReference>
<dbReference type="SMART" id="SM00406">
    <property type="entry name" value="IGv"/>
    <property type="match status" value="1"/>
</dbReference>
<organism evidence="14 15">
    <name type="scientific">Hemibagrus guttatus</name>
    <dbReference type="NCBI Taxonomy" id="175788"/>
    <lineage>
        <taxon>Eukaryota</taxon>
        <taxon>Metazoa</taxon>
        <taxon>Chordata</taxon>
        <taxon>Craniata</taxon>
        <taxon>Vertebrata</taxon>
        <taxon>Euteleostomi</taxon>
        <taxon>Actinopterygii</taxon>
        <taxon>Neopterygii</taxon>
        <taxon>Teleostei</taxon>
        <taxon>Ostariophysi</taxon>
        <taxon>Siluriformes</taxon>
        <taxon>Bagridae</taxon>
        <taxon>Hemibagrus</taxon>
    </lineage>
</organism>
<feature type="domain" description="Ig-like" evidence="13">
    <location>
        <begin position="145"/>
        <end position="236"/>
    </location>
</feature>
<dbReference type="InterPro" id="IPR051713">
    <property type="entry name" value="T-cell_Activation_Regulation"/>
</dbReference>
<evidence type="ECO:0000256" key="3">
    <source>
        <dbReference type="ARBA" id="ARBA00022692"/>
    </source>
</evidence>
<evidence type="ECO:0000256" key="4">
    <source>
        <dbReference type="ARBA" id="ARBA00022729"/>
    </source>
</evidence>
<keyword evidence="9" id="KW-0325">Glycoprotein</keyword>
<feature type="signal peptide" evidence="12">
    <location>
        <begin position="1"/>
        <end position="27"/>
    </location>
</feature>
<dbReference type="PANTHER" id="PTHR25466">
    <property type="entry name" value="T-LYMPHOCYTE ACTIVATION ANTIGEN"/>
    <property type="match status" value="1"/>
</dbReference>
<comment type="subcellular location">
    <subcellularLocation>
        <location evidence="1">Cell membrane</location>
        <topology evidence="1">Single-pass type I membrane protein</topology>
    </subcellularLocation>
</comment>
<evidence type="ECO:0000256" key="11">
    <source>
        <dbReference type="SAM" id="Phobius"/>
    </source>
</evidence>
<dbReference type="InterPro" id="IPR013106">
    <property type="entry name" value="Ig_V-set"/>
</dbReference>
<dbReference type="GO" id="GO:0007166">
    <property type="term" value="P:cell surface receptor signaling pathway"/>
    <property type="evidence" value="ECO:0007669"/>
    <property type="project" value="TreeGrafter"/>
</dbReference>
<dbReference type="InterPro" id="IPR007110">
    <property type="entry name" value="Ig-like_dom"/>
</dbReference>
<proteinExistence type="predicted"/>
<evidence type="ECO:0000256" key="6">
    <source>
        <dbReference type="ARBA" id="ARBA00023136"/>
    </source>
</evidence>
<keyword evidence="8" id="KW-0675">Receptor</keyword>
<dbReference type="GO" id="GO:0042102">
    <property type="term" value="P:positive regulation of T cell proliferation"/>
    <property type="evidence" value="ECO:0007669"/>
    <property type="project" value="TreeGrafter"/>
</dbReference>
<dbReference type="GO" id="GO:0009897">
    <property type="term" value="C:external side of plasma membrane"/>
    <property type="evidence" value="ECO:0007669"/>
    <property type="project" value="TreeGrafter"/>
</dbReference>
<evidence type="ECO:0000256" key="10">
    <source>
        <dbReference type="ARBA" id="ARBA00023319"/>
    </source>
</evidence>
<dbReference type="InterPro" id="IPR003599">
    <property type="entry name" value="Ig_sub"/>
</dbReference>
<feature type="chain" id="PRO_5041995114" description="Ig-like domain-containing protein" evidence="12">
    <location>
        <begin position="28"/>
        <end position="346"/>
    </location>
</feature>
<name>A0AAE0QN29_9TELE</name>
<dbReference type="InterPro" id="IPR036179">
    <property type="entry name" value="Ig-like_dom_sf"/>
</dbReference>
<dbReference type="GO" id="GO:0031295">
    <property type="term" value="P:T cell costimulation"/>
    <property type="evidence" value="ECO:0007669"/>
    <property type="project" value="TreeGrafter"/>
</dbReference>
<feature type="non-terminal residue" evidence="14">
    <location>
        <position position="1"/>
    </location>
</feature>
<feature type="domain" description="Ig-like" evidence="13">
    <location>
        <begin position="23"/>
        <end position="143"/>
    </location>
</feature>
<evidence type="ECO:0000256" key="7">
    <source>
        <dbReference type="ARBA" id="ARBA00023157"/>
    </source>
</evidence>
<keyword evidence="5 11" id="KW-1133">Transmembrane helix</keyword>
<comment type="caution">
    <text evidence="14">The sequence shown here is derived from an EMBL/GenBank/DDBJ whole genome shotgun (WGS) entry which is preliminary data.</text>
</comment>
<dbReference type="Pfam" id="PF07686">
    <property type="entry name" value="V-set"/>
    <property type="match status" value="1"/>
</dbReference>
<keyword evidence="6 11" id="KW-0472">Membrane</keyword>
<evidence type="ECO:0000256" key="8">
    <source>
        <dbReference type="ARBA" id="ARBA00023170"/>
    </source>
</evidence>
<evidence type="ECO:0000256" key="1">
    <source>
        <dbReference type="ARBA" id="ARBA00004251"/>
    </source>
</evidence>
<evidence type="ECO:0000256" key="12">
    <source>
        <dbReference type="SAM" id="SignalP"/>
    </source>
</evidence>
<keyword evidence="10" id="KW-0393">Immunoglobulin domain</keyword>
<protein>
    <recommendedName>
        <fullName evidence="13">Ig-like domain-containing protein</fullName>
    </recommendedName>
</protein>
<keyword evidence="3 11" id="KW-0812">Transmembrane</keyword>
<gene>
    <name evidence="14" type="ORF">QTP70_032189</name>
</gene>
<dbReference type="Proteomes" id="UP001274896">
    <property type="component" value="Unassembled WGS sequence"/>
</dbReference>
<dbReference type="PANTHER" id="PTHR25466:SF3">
    <property type="entry name" value="PROGRAMMED CELL DEATH 1 LIGAND 1"/>
    <property type="match status" value="1"/>
</dbReference>
<evidence type="ECO:0000313" key="14">
    <source>
        <dbReference type="EMBL" id="KAK3524636.1"/>
    </source>
</evidence>
<keyword evidence="15" id="KW-1185">Reference proteome</keyword>
<dbReference type="GO" id="GO:0006955">
    <property type="term" value="P:immune response"/>
    <property type="evidence" value="ECO:0007669"/>
    <property type="project" value="TreeGrafter"/>
</dbReference>
<dbReference type="GO" id="GO:0071222">
    <property type="term" value="P:cellular response to lipopolysaccharide"/>
    <property type="evidence" value="ECO:0007669"/>
    <property type="project" value="TreeGrafter"/>
</dbReference>
<evidence type="ECO:0000256" key="5">
    <source>
        <dbReference type="ARBA" id="ARBA00022989"/>
    </source>
</evidence>
<evidence type="ECO:0000256" key="2">
    <source>
        <dbReference type="ARBA" id="ARBA00022475"/>
    </source>
</evidence>